<dbReference type="EMBL" id="BJXA01000015">
    <property type="protein sequence ID" value="GEM38367.1"/>
    <property type="molecule type" value="Genomic_DNA"/>
</dbReference>
<gene>
    <name evidence="2" type="ORF">NN4_28860</name>
</gene>
<name>A0A511ME00_9NOCA</name>
<organism evidence="2 3">
    <name type="scientific">Nocardia ninae NBRC 108245</name>
    <dbReference type="NCBI Taxonomy" id="1210091"/>
    <lineage>
        <taxon>Bacteria</taxon>
        <taxon>Bacillati</taxon>
        <taxon>Actinomycetota</taxon>
        <taxon>Actinomycetes</taxon>
        <taxon>Mycobacteriales</taxon>
        <taxon>Nocardiaceae</taxon>
        <taxon>Nocardia</taxon>
    </lineage>
</organism>
<keyword evidence="1" id="KW-0732">Signal</keyword>
<dbReference type="Proteomes" id="UP000321424">
    <property type="component" value="Unassembled WGS sequence"/>
</dbReference>
<dbReference type="RefSeq" id="WP_147130562.1">
    <property type="nucleotide sequence ID" value="NZ_BJXA01000015.1"/>
</dbReference>
<sequence length="327" mass="35402">MRNIVAAIVIGLSCVVTVSSCSSADLSERTPAKEVPLEGVDAILAERESLRSLDPCGYFDDAAIHRIGTPDAIEIDNSFDTCMVTFRPPHDLASISVSIGGLTEADLGQGPLLHTPQHQIGDTTVRTFSVDRLSCNAIVPVNDYWSIAIGALAAAGREGRPRDQCAAALELATAIVPRRLDRPLRVNSPHTHRNSRLAALDPCKVLDTLGQGHHPYRVNDTSPWNCSFELDNNDDGILQHIDLHFAEPGEVADATVTGTTIGGLRAREYYLSAEASPLKRSRCRIAIWTPVDERIGHSESITISTDECAAGRAVGEEIVRLFNQLPR</sequence>
<proteinExistence type="predicted"/>
<dbReference type="PROSITE" id="PS51257">
    <property type="entry name" value="PROKAR_LIPOPROTEIN"/>
    <property type="match status" value="1"/>
</dbReference>
<feature type="signal peptide" evidence="1">
    <location>
        <begin position="1"/>
        <end position="24"/>
    </location>
</feature>
<evidence type="ECO:0000313" key="2">
    <source>
        <dbReference type="EMBL" id="GEM38367.1"/>
    </source>
</evidence>
<dbReference type="OrthoDB" id="4529891at2"/>
<evidence type="ECO:0008006" key="4">
    <source>
        <dbReference type="Google" id="ProtNLM"/>
    </source>
</evidence>
<comment type="caution">
    <text evidence="2">The sequence shown here is derived from an EMBL/GenBank/DDBJ whole genome shotgun (WGS) entry which is preliminary data.</text>
</comment>
<evidence type="ECO:0000256" key="1">
    <source>
        <dbReference type="SAM" id="SignalP"/>
    </source>
</evidence>
<feature type="chain" id="PRO_5021941450" description="DUF3558 domain-containing protein" evidence="1">
    <location>
        <begin position="25"/>
        <end position="327"/>
    </location>
</feature>
<evidence type="ECO:0000313" key="3">
    <source>
        <dbReference type="Proteomes" id="UP000321424"/>
    </source>
</evidence>
<dbReference type="AlphaFoldDB" id="A0A511ME00"/>
<accession>A0A511ME00</accession>
<protein>
    <recommendedName>
        <fullName evidence="4">DUF3558 domain-containing protein</fullName>
    </recommendedName>
</protein>
<reference evidence="2 3" key="1">
    <citation type="submission" date="2019-07" db="EMBL/GenBank/DDBJ databases">
        <title>Whole genome shotgun sequence of Nocardia ninae NBRC 108245.</title>
        <authorList>
            <person name="Hosoyama A."/>
            <person name="Uohara A."/>
            <person name="Ohji S."/>
            <person name="Ichikawa N."/>
        </authorList>
    </citation>
    <scope>NUCLEOTIDE SEQUENCE [LARGE SCALE GENOMIC DNA]</scope>
    <source>
        <strain evidence="2 3">NBRC 108245</strain>
    </source>
</reference>
<keyword evidence="3" id="KW-1185">Reference proteome</keyword>